<evidence type="ECO:0000313" key="10">
    <source>
        <dbReference type="EMBL" id="AYO42003.1"/>
    </source>
</evidence>
<reference evidence="10 11" key="1">
    <citation type="submission" date="2018-10" db="EMBL/GenBank/DDBJ databases">
        <title>Complete genome sequence of Malassezia restricta CBS 7877.</title>
        <authorList>
            <person name="Morand S.C."/>
            <person name="Bertignac M."/>
            <person name="Iltis A."/>
            <person name="Kolder I."/>
            <person name="Pirovano W."/>
            <person name="Jourdain R."/>
            <person name="Clavaud C."/>
        </authorList>
    </citation>
    <scope>NUCLEOTIDE SEQUENCE [LARGE SCALE GENOMIC DNA]</scope>
    <source>
        <strain evidence="10 11">CBS 7877</strain>
    </source>
</reference>
<dbReference type="VEuPathDB" id="FungiDB:DNF11_1053"/>
<keyword evidence="9" id="KW-0472">Membrane</keyword>
<dbReference type="EMBL" id="CP033149">
    <property type="protein sequence ID" value="AYO42003.1"/>
    <property type="molecule type" value="Genomic_DNA"/>
</dbReference>
<name>A0A3G2S1T2_MALR7</name>
<evidence type="ECO:0000256" key="9">
    <source>
        <dbReference type="ARBA" id="ARBA00023136"/>
    </source>
</evidence>
<dbReference type="OrthoDB" id="5327821at2759"/>
<gene>
    <name evidence="10" type="primary">ROT1_1</name>
    <name evidence="10" type="ORF">DNF11_1053</name>
</gene>
<dbReference type="GO" id="GO:0051082">
    <property type="term" value="F:unfolded protein binding"/>
    <property type="evidence" value="ECO:0007669"/>
    <property type="project" value="TreeGrafter"/>
</dbReference>
<evidence type="ECO:0000256" key="6">
    <source>
        <dbReference type="ARBA" id="ARBA00022729"/>
    </source>
</evidence>
<dbReference type="STRING" id="425264.A0A3G2S1T2"/>
<accession>A0A3G2S1T2</accession>
<evidence type="ECO:0000256" key="8">
    <source>
        <dbReference type="ARBA" id="ARBA00022989"/>
    </source>
</evidence>
<comment type="subcellular location">
    <subcellularLocation>
        <location evidence="1">Endoplasmic reticulum membrane</location>
        <topology evidence="1">Single-pass type I membrane protein</topology>
    </subcellularLocation>
</comment>
<dbReference type="AlphaFoldDB" id="A0A3G2S1T2"/>
<dbReference type="GO" id="GO:0005789">
    <property type="term" value="C:endoplasmic reticulum membrane"/>
    <property type="evidence" value="ECO:0007669"/>
    <property type="project" value="UniProtKB-SubCell"/>
</dbReference>
<dbReference type="Pfam" id="PF10681">
    <property type="entry name" value="Rot1"/>
    <property type="match status" value="1"/>
</dbReference>
<dbReference type="Proteomes" id="UP000269793">
    <property type="component" value="Chromosome II"/>
</dbReference>
<dbReference type="GO" id="GO:0006458">
    <property type="term" value="P:'de novo' protein folding"/>
    <property type="evidence" value="ECO:0007669"/>
    <property type="project" value="InterPro"/>
</dbReference>
<proteinExistence type="inferred from homology"/>
<keyword evidence="5" id="KW-0812">Transmembrane</keyword>
<dbReference type="InterPro" id="IPR053729">
    <property type="entry name" value="MAD2L1BP_domain_sf"/>
</dbReference>
<keyword evidence="8" id="KW-1133">Transmembrane helix</keyword>
<organism evidence="10 11">
    <name type="scientific">Malassezia restricta (strain ATCC 96810 / NBRC 103918 / CBS 7877)</name>
    <name type="common">Seborrheic dermatitis infection agent</name>
    <dbReference type="NCBI Taxonomy" id="425264"/>
    <lineage>
        <taxon>Eukaryota</taxon>
        <taxon>Fungi</taxon>
        <taxon>Dikarya</taxon>
        <taxon>Basidiomycota</taxon>
        <taxon>Ustilaginomycotina</taxon>
        <taxon>Malasseziomycetes</taxon>
        <taxon>Malasseziales</taxon>
        <taxon>Malasseziaceae</taxon>
        <taxon>Malassezia</taxon>
    </lineage>
</organism>
<evidence type="ECO:0000256" key="3">
    <source>
        <dbReference type="ARBA" id="ARBA00016195"/>
    </source>
</evidence>
<dbReference type="PANTHER" id="PTHR28090:SF1">
    <property type="entry name" value="PROTEIN ROT1"/>
    <property type="match status" value="1"/>
</dbReference>
<keyword evidence="6" id="KW-0732">Signal</keyword>
<protein>
    <recommendedName>
        <fullName evidence="4">Protein ROT1</fullName>
    </recommendedName>
    <alternativeName>
        <fullName evidence="3">Protein rot1</fullName>
    </alternativeName>
</protein>
<dbReference type="PANTHER" id="PTHR28090">
    <property type="entry name" value="PROTEIN ROT1"/>
    <property type="match status" value="1"/>
</dbReference>
<keyword evidence="7" id="KW-0256">Endoplasmic reticulum</keyword>
<evidence type="ECO:0000256" key="1">
    <source>
        <dbReference type="ARBA" id="ARBA00004115"/>
    </source>
</evidence>
<evidence type="ECO:0000256" key="2">
    <source>
        <dbReference type="ARBA" id="ARBA00007149"/>
    </source>
</evidence>
<evidence type="ECO:0000313" key="11">
    <source>
        <dbReference type="Proteomes" id="UP000269793"/>
    </source>
</evidence>
<evidence type="ECO:0000256" key="4">
    <source>
        <dbReference type="ARBA" id="ARBA00017291"/>
    </source>
</evidence>
<comment type="similarity">
    <text evidence="2">Belongs to the ROT1 family.</text>
</comment>
<evidence type="ECO:0000256" key="7">
    <source>
        <dbReference type="ARBA" id="ARBA00022824"/>
    </source>
</evidence>
<dbReference type="InterPro" id="IPR019623">
    <property type="entry name" value="Rot1"/>
</dbReference>
<sequence length="398" mass="45753">MGWKNEKAASSQAEMPRLDMSTIMQTQFEYECHAEHAHPRGHTSKLLSLLTLAILRHLLWTKTQIPQPLQALEREAFAILDEDDEASCLCLSYGTEGNIILPFAMTRHLPSPVQRVTQLLYSCTKLETRLYDLLASLESTPPTTLHIAMVTGQSLSFPQHVLVLHFDQMLAFGKNYISDSDSCKDRRRKLEDRFDKMITILQCLALLLWGIHCLAAEPPKDTSLTGTWSSGTGSVLTGEGFFRINNTFSVPKNTGISYSFVEKNDTTGFWEQAIYQYTRGDDPDCFTVHLIWQHGNYTIHRNNSMTLTPFKTDGLQQYTDTCKHEEDKIDFYSQPEFMKSFEITTYKHYALGADPQWSYKLQLYEFDGNPKPPMYLHYRPPLMYPTQPMHKMMWGLMG</sequence>
<dbReference type="Gene3D" id="3.30.900.20">
    <property type="match status" value="1"/>
</dbReference>
<keyword evidence="11" id="KW-1185">Reference proteome</keyword>
<evidence type="ECO:0000256" key="5">
    <source>
        <dbReference type="ARBA" id="ARBA00022692"/>
    </source>
</evidence>